<dbReference type="Proteomes" id="UP001393056">
    <property type="component" value="Unassembled WGS sequence"/>
</dbReference>
<keyword evidence="2" id="KW-1185">Reference proteome</keyword>
<name>A0ABU9I3Q4_9FLAO</name>
<accession>A0ABU9I3Q4</accession>
<gene>
    <name evidence="1" type="ORF">AAEO58_03175</name>
</gene>
<sequence>MKKDKYLFFALIFFNFLFSQEKIDKNKEDKIYFTYLKKSNYRIKDSNVYGDSLMFAIDFPYLKPRKTKFSNDSLNSEFFLPVSSFKNENKTKLVGILYHSNEQIEGVYDTKKNKTTLQIKRDDFELKNLFRTHFNENYQKFKYTIILDYNKQKIYYKYPSSSYSFNFSEMFKKIEYNDDTFLEGNYLSQTKEYIQNNKVLFNNKLNPKIGTDIIFSNQKFGLIKIVTVFETVELLTENN</sequence>
<reference evidence="1 2" key="1">
    <citation type="submission" date="2024-04" db="EMBL/GenBank/DDBJ databases">
        <title>Flavobacterium sp. DGU41 16S ribosomal RNA gene Genome sequencing and assembly.</title>
        <authorList>
            <person name="Park S."/>
        </authorList>
    </citation>
    <scope>NUCLEOTIDE SEQUENCE [LARGE SCALE GENOMIC DNA]</scope>
    <source>
        <strain evidence="1 2">DGU41</strain>
    </source>
</reference>
<dbReference type="RefSeq" id="WP_341681865.1">
    <property type="nucleotide sequence ID" value="NZ_JBBYHT010000001.1"/>
</dbReference>
<comment type="caution">
    <text evidence="1">The sequence shown here is derived from an EMBL/GenBank/DDBJ whole genome shotgun (WGS) entry which is preliminary data.</text>
</comment>
<organism evidence="1 2">
    <name type="scientific">Flavobacterium helocola</name>
    <dbReference type="NCBI Taxonomy" id="3139139"/>
    <lineage>
        <taxon>Bacteria</taxon>
        <taxon>Pseudomonadati</taxon>
        <taxon>Bacteroidota</taxon>
        <taxon>Flavobacteriia</taxon>
        <taxon>Flavobacteriales</taxon>
        <taxon>Flavobacteriaceae</taxon>
        <taxon>Flavobacterium</taxon>
    </lineage>
</organism>
<evidence type="ECO:0000313" key="2">
    <source>
        <dbReference type="Proteomes" id="UP001393056"/>
    </source>
</evidence>
<evidence type="ECO:0000313" key="1">
    <source>
        <dbReference type="EMBL" id="MEL1247035.1"/>
    </source>
</evidence>
<protein>
    <submittedName>
        <fullName evidence="1">Uncharacterized protein</fullName>
    </submittedName>
</protein>
<dbReference type="EMBL" id="JBBYHT010000001">
    <property type="protein sequence ID" value="MEL1247035.1"/>
    <property type="molecule type" value="Genomic_DNA"/>
</dbReference>
<proteinExistence type="predicted"/>